<keyword evidence="1" id="KW-0812">Transmembrane</keyword>
<proteinExistence type="predicted"/>
<evidence type="ECO:0000313" key="3">
    <source>
        <dbReference type="Proteomes" id="UP000692954"/>
    </source>
</evidence>
<accession>A0A8S1RCJ6</accession>
<gene>
    <name evidence="2" type="ORF">PSON_ATCC_30995.1.T1580120</name>
</gene>
<sequence length="117" mass="14313">MQKQQSLNLFLQLHKIMVLFYHLLEIMLLLLQLLKIVLQEYNNSTSWIWYCKSKWVGYCRIFYKLMKSIVLGFEYMTMMPELLIYKFLQLDQIEHQKLRYLIALYTLEQALLNLLIN</sequence>
<comment type="caution">
    <text evidence="2">The sequence shown here is derived from an EMBL/GenBank/DDBJ whole genome shotgun (WGS) entry which is preliminary data.</text>
</comment>
<organism evidence="2 3">
    <name type="scientific">Paramecium sonneborni</name>
    <dbReference type="NCBI Taxonomy" id="65129"/>
    <lineage>
        <taxon>Eukaryota</taxon>
        <taxon>Sar</taxon>
        <taxon>Alveolata</taxon>
        <taxon>Ciliophora</taxon>
        <taxon>Intramacronucleata</taxon>
        <taxon>Oligohymenophorea</taxon>
        <taxon>Peniculida</taxon>
        <taxon>Parameciidae</taxon>
        <taxon>Paramecium</taxon>
    </lineage>
</organism>
<evidence type="ECO:0000256" key="1">
    <source>
        <dbReference type="SAM" id="Phobius"/>
    </source>
</evidence>
<evidence type="ECO:0000313" key="2">
    <source>
        <dbReference type="EMBL" id="CAD8125397.1"/>
    </source>
</evidence>
<dbReference type="EMBL" id="CAJJDN010000158">
    <property type="protein sequence ID" value="CAD8125397.1"/>
    <property type="molecule type" value="Genomic_DNA"/>
</dbReference>
<feature type="transmembrane region" description="Helical" evidence="1">
    <location>
        <begin position="16"/>
        <end position="35"/>
    </location>
</feature>
<keyword evidence="3" id="KW-1185">Reference proteome</keyword>
<protein>
    <recommendedName>
        <fullName evidence="4">Transmembrane protein</fullName>
    </recommendedName>
</protein>
<keyword evidence="1" id="KW-0472">Membrane</keyword>
<dbReference type="Proteomes" id="UP000692954">
    <property type="component" value="Unassembled WGS sequence"/>
</dbReference>
<reference evidence="2" key="1">
    <citation type="submission" date="2021-01" db="EMBL/GenBank/DDBJ databases">
        <authorList>
            <consortium name="Genoscope - CEA"/>
            <person name="William W."/>
        </authorList>
    </citation>
    <scope>NUCLEOTIDE SEQUENCE</scope>
</reference>
<keyword evidence="1" id="KW-1133">Transmembrane helix</keyword>
<evidence type="ECO:0008006" key="4">
    <source>
        <dbReference type="Google" id="ProtNLM"/>
    </source>
</evidence>
<dbReference type="AlphaFoldDB" id="A0A8S1RCJ6"/>
<name>A0A8S1RCJ6_9CILI</name>